<dbReference type="PANTHER" id="PTHR40045:SF1">
    <property type="entry name" value="YQCI_YCGG FAMILY PROTEIN"/>
    <property type="match status" value="1"/>
</dbReference>
<organism evidence="1 2">
    <name type="scientific">Nocardia jiangxiensis</name>
    <dbReference type="NCBI Taxonomy" id="282685"/>
    <lineage>
        <taxon>Bacteria</taxon>
        <taxon>Bacillati</taxon>
        <taxon>Actinomycetota</taxon>
        <taxon>Actinomycetes</taxon>
        <taxon>Mycobacteriales</taxon>
        <taxon>Nocardiaceae</taxon>
        <taxon>Nocardia</taxon>
    </lineage>
</organism>
<comment type="caution">
    <text evidence="1">The sequence shown here is derived from an EMBL/GenBank/DDBJ whole genome shotgun (WGS) entry which is preliminary data.</text>
</comment>
<evidence type="ECO:0000313" key="2">
    <source>
        <dbReference type="Proteomes" id="UP001601992"/>
    </source>
</evidence>
<keyword evidence="2" id="KW-1185">Reference proteome</keyword>
<protein>
    <submittedName>
        <fullName evidence="1">YqcI/YcgG family protein</fullName>
    </submittedName>
</protein>
<dbReference type="PANTHER" id="PTHR40045">
    <property type="entry name" value="YCGG FAMILY PROTEIN"/>
    <property type="match status" value="1"/>
</dbReference>
<evidence type="ECO:0000313" key="1">
    <source>
        <dbReference type="EMBL" id="MFF3566759.1"/>
    </source>
</evidence>
<sequence>MESESSTGPGESDGLRRMTFGPLPEWGIKHGTELLDLIGLPENGFPCTFAVRGALTEGLRFGFIDELYDSGARDELRAILRRYLGMYKTISRETSLIVFFQTKEPDDTLSGYYRTFWDILQDLHDGDPVPWPDDIPPETDDPMWEYVFDGTPMFVVCSNPAHVRRRSRYSPIFYITFQPQWVFENIKPDTRAGQLARKRIRKRLVAFDDGLEPSSVLGNYGDADNREWRQYFLPDDNESDVPAGGCPFLHRMRQQPPSSD</sequence>
<dbReference type="RefSeq" id="WP_387402484.1">
    <property type="nucleotide sequence ID" value="NZ_JBIAQY010000001.1"/>
</dbReference>
<dbReference type="Proteomes" id="UP001601992">
    <property type="component" value="Unassembled WGS sequence"/>
</dbReference>
<accession>A0ABW6RT92</accession>
<dbReference type="Pfam" id="PF08892">
    <property type="entry name" value="YqcI_YcgG"/>
    <property type="match status" value="1"/>
</dbReference>
<reference evidence="1 2" key="1">
    <citation type="submission" date="2024-10" db="EMBL/GenBank/DDBJ databases">
        <title>The Natural Products Discovery Center: Release of the First 8490 Sequenced Strains for Exploring Actinobacteria Biosynthetic Diversity.</title>
        <authorList>
            <person name="Kalkreuter E."/>
            <person name="Kautsar S.A."/>
            <person name="Yang D."/>
            <person name="Bader C.D."/>
            <person name="Teijaro C.N."/>
            <person name="Fluegel L."/>
            <person name="Davis C.M."/>
            <person name="Simpson J.R."/>
            <person name="Lauterbach L."/>
            <person name="Steele A.D."/>
            <person name="Gui C."/>
            <person name="Meng S."/>
            <person name="Li G."/>
            <person name="Viehrig K."/>
            <person name="Ye F."/>
            <person name="Su P."/>
            <person name="Kiefer A.F."/>
            <person name="Nichols A."/>
            <person name="Cepeda A.J."/>
            <person name="Yan W."/>
            <person name="Fan B."/>
            <person name="Jiang Y."/>
            <person name="Adhikari A."/>
            <person name="Zheng C.-J."/>
            <person name="Schuster L."/>
            <person name="Cowan T.M."/>
            <person name="Smanski M.J."/>
            <person name="Chevrette M.G."/>
            <person name="De Carvalho L.P.S."/>
            <person name="Shen B."/>
        </authorList>
    </citation>
    <scope>NUCLEOTIDE SEQUENCE [LARGE SCALE GENOMIC DNA]</scope>
    <source>
        <strain evidence="1 2">NPDC002593</strain>
    </source>
</reference>
<gene>
    <name evidence="1" type="ORF">ACFYXQ_03145</name>
</gene>
<name>A0ABW6RT92_9NOCA</name>
<dbReference type="EMBL" id="JBIAQY010000001">
    <property type="protein sequence ID" value="MFF3566759.1"/>
    <property type="molecule type" value="Genomic_DNA"/>
</dbReference>
<dbReference type="InterPro" id="IPR014988">
    <property type="entry name" value="Uncharacterised_YqcI/YcgG"/>
</dbReference>
<proteinExistence type="predicted"/>